<gene>
    <name evidence="2" type="ORF">ACFQWG_10940</name>
</gene>
<dbReference type="RefSeq" id="WP_380975239.1">
    <property type="nucleotide sequence ID" value="NZ_JBHTEF010000001.1"/>
</dbReference>
<dbReference type="GO" id="GO:0016787">
    <property type="term" value="F:hydrolase activity"/>
    <property type="evidence" value="ECO:0007669"/>
    <property type="project" value="UniProtKB-KW"/>
</dbReference>
<keyword evidence="2" id="KW-0378">Hydrolase</keyword>
<sequence>MTPLPIPDLSRPIRSRAITAENPQGDPGAGGTASSHLGPSRKGRPCVTIQPGETATIARIEGPGEIRHIWFTCPDLTDAVGYVLRDLVLRMYWDDDENPAVETPLGDFFCNGFGARCLVNSLPIVVAPTGGMNCYFSMPFCRNARITVTNEHPGPIEGFFYQIDYVLTEVDPGTPHFFAQWRRQRLTAPGIDYIVLDGVEGRGAYVGTYLAIAALERHWWGEGEMKFYIDSDTDYPTICGTGTEDYVGGAWAFQDRMDPGGDVEVLTYSTPFLGYPHHSTRDRGRMDPYAKDIAPEHGMYRWHLPDPIHFEASLKVTLQQIGQVGTGYFERSDDVASVAYWYQAGRHRPFPDLPDREARRPR</sequence>
<evidence type="ECO:0000256" key="1">
    <source>
        <dbReference type="SAM" id="MobiDB-lite"/>
    </source>
</evidence>
<dbReference type="Gene3D" id="2.60.120.1390">
    <property type="match status" value="1"/>
</dbReference>
<feature type="region of interest" description="Disordered" evidence="1">
    <location>
        <begin position="19"/>
        <end position="45"/>
    </location>
</feature>
<dbReference type="InterPro" id="IPR021345">
    <property type="entry name" value="DUF2961"/>
</dbReference>
<accession>A0ABW2SNI2</accession>
<protein>
    <submittedName>
        <fullName evidence="2">Glycoside hydrolase family 172 protein</fullName>
    </submittedName>
</protein>
<name>A0ABW2SNI2_9ACTO</name>
<organism evidence="2 3">
    <name type="scientific">Schaalia naturae</name>
    <dbReference type="NCBI Taxonomy" id="635203"/>
    <lineage>
        <taxon>Bacteria</taxon>
        <taxon>Bacillati</taxon>
        <taxon>Actinomycetota</taxon>
        <taxon>Actinomycetes</taxon>
        <taxon>Actinomycetales</taxon>
        <taxon>Actinomycetaceae</taxon>
        <taxon>Schaalia</taxon>
    </lineage>
</organism>
<dbReference type="Pfam" id="PF11175">
    <property type="entry name" value="DUF2961"/>
    <property type="match status" value="1"/>
</dbReference>
<keyword evidence="3" id="KW-1185">Reference proteome</keyword>
<evidence type="ECO:0000313" key="2">
    <source>
        <dbReference type="EMBL" id="MFC7581710.1"/>
    </source>
</evidence>
<dbReference type="Proteomes" id="UP001596527">
    <property type="component" value="Unassembled WGS sequence"/>
</dbReference>
<dbReference type="EMBL" id="JBHTEF010000001">
    <property type="protein sequence ID" value="MFC7581710.1"/>
    <property type="molecule type" value="Genomic_DNA"/>
</dbReference>
<comment type="caution">
    <text evidence="2">The sequence shown here is derived from an EMBL/GenBank/DDBJ whole genome shotgun (WGS) entry which is preliminary data.</text>
</comment>
<reference evidence="3" key="1">
    <citation type="journal article" date="2019" name="Int. J. Syst. Evol. Microbiol.">
        <title>The Global Catalogue of Microorganisms (GCM) 10K type strain sequencing project: providing services to taxonomists for standard genome sequencing and annotation.</title>
        <authorList>
            <consortium name="The Broad Institute Genomics Platform"/>
            <consortium name="The Broad Institute Genome Sequencing Center for Infectious Disease"/>
            <person name="Wu L."/>
            <person name="Ma J."/>
        </authorList>
    </citation>
    <scope>NUCLEOTIDE SEQUENCE [LARGE SCALE GENOMIC DNA]</scope>
    <source>
        <strain evidence="3">CCUG 56698</strain>
    </source>
</reference>
<proteinExistence type="predicted"/>
<evidence type="ECO:0000313" key="3">
    <source>
        <dbReference type="Proteomes" id="UP001596527"/>
    </source>
</evidence>